<name>A4TZR0_9PROT</name>
<dbReference type="Pfam" id="PF09912">
    <property type="entry name" value="DUF2141"/>
    <property type="match status" value="1"/>
</dbReference>
<accession>A4TZR0</accession>
<protein>
    <submittedName>
        <fullName evidence="1">Protein conserved in bacteria</fullName>
    </submittedName>
</protein>
<proteinExistence type="predicted"/>
<sequence length="135" mass="14174">MAWVAVVIGGVGSARAGDLTVILDGVAHDQGGLRVGLYDRAESFRKEDRAVAIRTAAASPGQASIGFGQVPAGRYAIMAYHDEDGDGGLDRFMGMIPTEGYALSNDPEVSGPPAFDECAFDIPAEGRAITLKLRY</sequence>
<organism evidence="1">
    <name type="scientific">Magnetospirillum gryphiswaldense</name>
    <dbReference type="NCBI Taxonomy" id="55518"/>
    <lineage>
        <taxon>Bacteria</taxon>
        <taxon>Pseudomonadati</taxon>
        <taxon>Pseudomonadota</taxon>
        <taxon>Alphaproteobacteria</taxon>
        <taxon>Rhodospirillales</taxon>
        <taxon>Rhodospirillaceae</taxon>
        <taxon>Magnetospirillum</taxon>
    </lineage>
</organism>
<dbReference type="EMBL" id="CU459003">
    <property type="protein sequence ID" value="CAM76117.1"/>
    <property type="molecule type" value="Genomic_DNA"/>
</dbReference>
<dbReference type="InterPro" id="IPR018673">
    <property type="entry name" value="DUF2141"/>
</dbReference>
<reference evidence="1" key="1">
    <citation type="journal article" date="2007" name="J. Bacteriol.">
        <title>Comparative genome analysis of four magnetotactic bacteria reveals a complex set of group-specific genes implicated in magnetosome biomineralization and function.</title>
        <authorList>
            <person name="Richter M."/>
            <person name="Kube M."/>
            <person name="Bazylinski D.A."/>
            <person name="Lombardot T."/>
            <person name="Gloeckner F.O."/>
            <person name="Reinhardt R."/>
            <person name="Schueler D."/>
        </authorList>
    </citation>
    <scope>NUCLEOTIDE SEQUENCE</scope>
    <source>
        <strain evidence="1">MSR-1</strain>
    </source>
</reference>
<evidence type="ECO:0000313" key="1">
    <source>
        <dbReference type="EMBL" id="CAM76117.1"/>
    </source>
</evidence>
<gene>
    <name evidence="1" type="ORF">MGR_3269</name>
</gene>
<dbReference type="AlphaFoldDB" id="A4TZR0"/>